<dbReference type="PROSITE" id="PS01004">
    <property type="entry name" value="MYELIN_PLP_2"/>
    <property type="match status" value="1"/>
</dbReference>
<reference evidence="17" key="1">
    <citation type="submission" date="2022-11" db="EMBL/GenBank/DDBJ databases">
        <title>Chromosome-level genome of Pogonophryne albipinna.</title>
        <authorList>
            <person name="Jo E."/>
        </authorList>
    </citation>
    <scope>NUCLEOTIDE SEQUENCE</scope>
    <source>
        <strain evidence="17">SGF0006</strain>
        <tissue evidence="17">Muscle</tissue>
    </source>
</reference>
<feature type="chain" id="PRO_5042135481" description="Cadherin domain-containing protein" evidence="15">
    <location>
        <begin position="30"/>
        <end position="1088"/>
    </location>
</feature>
<dbReference type="FunFam" id="2.60.40.60:FF:000002">
    <property type="entry name" value="Protocadherin alpha 2"/>
    <property type="match status" value="1"/>
</dbReference>
<evidence type="ECO:0000256" key="14">
    <source>
        <dbReference type="SAM" id="Phobius"/>
    </source>
</evidence>
<dbReference type="InterPro" id="IPR001614">
    <property type="entry name" value="Myelin_PLP"/>
</dbReference>
<dbReference type="GO" id="GO:0005886">
    <property type="term" value="C:plasma membrane"/>
    <property type="evidence" value="ECO:0007669"/>
    <property type="project" value="UniProtKB-SubCell"/>
</dbReference>
<dbReference type="Gene3D" id="2.60.40.60">
    <property type="entry name" value="Cadherins"/>
    <property type="match status" value="7"/>
</dbReference>
<dbReference type="Proteomes" id="UP001219934">
    <property type="component" value="Unassembled WGS sequence"/>
</dbReference>
<dbReference type="PROSITE" id="PS00232">
    <property type="entry name" value="CADHERIN_1"/>
    <property type="match status" value="3"/>
</dbReference>
<feature type="signal peptide" evidence="15">
    <location>
        <begin position="1"/>
        <end position="29"/>
    </location>
</feature>
<feature type="domain" description="Cadherin" evidence="16">
    <location>
        <begin position="553"/>
        <end position="656"/>
    </location>
</feature>
<comment type="similarity">
    <text evidence="3">Belongs to the myelin proteolipid protein family.</text>
</comment>
<dbReference type="InterPro" id="IPR050174">
    <property type="entry name" value="Protocadherin/Cadherin-CA"/>
</dbReference>
<feature type="domain" description="Cadherin" evidence="16">
    <location>
        <begin position="128"/>
        <end position="234"/>
    </location>
</feature>
<keyword evidence="4" id="KW-1003">Cell membrane</keyword>
<dbReference type="InterPro" id="IPR020894">
    <property type="entry name" value="Cadherin_CS"/>
</dbReference>
<evidence type="ECO:0000256" key="9">
    <source>
        <dbReference type="ARBA" id="ARBA00022889"/>
    </source>
</evidence>
<keyword evidence="7" id="KW-0677">Repeat</keyword>
<comment type="caution">
    <text evidence="17">The sequence shown here is derived from an EMBL/GenBank/DDBJ whole genome shotgun (WGS) entry which is preliminary data.</text>
</comment>
<dbReference type="PANTHER" id="PTHR24028:SF276">
    <property type="entry name" value="PROTOCADHERIN 20"/>
    <property type="match status" value="1"/>
</dbReference>
<sequence length="1088" mass="119948">MGNGTPINMSWAGLMQILLVVVHLQQIICGSVRFSIPEEQAPGVLVGSLSEHFRPPYQLLTQMYLWMDKNTGDFYTTEEKMDREALFPEETKTEECIILHNAVVGPSGDLIQFAVIIEDINDNAPHFENSEIHLKMSEDVSVGTSFLLDDQALDRDAGYNSELSYQLEDSDGVFSLTVEEGPVIMLVVQTALDRETRDMYQMTLVATDRGTGPLSATATLIVTVTDVNDNCPSFSQDSPRSVSIPGDSPKNMLVAQVRATDPDSGSNAAIVYSLSPKVSEQAKNLLSLDSLTGSIRLTQDLQSDSSEELLLKVLASGHHCPPADTQVTVSVLPKANQELAIKIGFIVEHQNETMVLPENQPPTVLAVLELEGDSRFEGSSIAIEGEVPFTLSPQNGKYLLSTSKALDYEMKREHHIFVVVHAEGSVITHSRRAIRVLVADVNDNAPIFVQSHCKLEVEENNQPVMSLLKVLATDADSGYNGKVTYSLDKHTSSIFNIDPNTGQLSVSAILDRERQDAHTLTVLAQDSGSPPLESAATVSIQVLDQNDNAPVFITPHFIFFMPENVKPFAQVGRVRVTDPDEGANGNTELHVVSSSGPFVLDNTLGTLHTTTDLDRETHDRYELYLLASDHGHPVALTSTARVTIFVEDINDNHPKVVLPSSNSSCQTVSQTAVTGTIVTKVFAIDADSGLNSEITYTVVMPDPVQNTSPFRVDSMSGNITVAQQLLQKDLGMHHLFIVVRDGGKPTPLYTTVWVNLLVNESVGPCHLDREPTWSGTADLVQTPQKTEICEAVDIRSAQLTLLSSVGLSIVGTESELRLIYGGRRPVAHIISGSAAEQAANSRRKVLERIIQTWALTESERLIETYFARNMQDYITLAYIIQYFQYFIYGLASFFFLYCIVLLAEGFYTTSAARQTFGEFRSTMCGRCLSSSFIVITYVLAVLWLLVFAFSALPVYFFYNMDATCHTIDVLTETPASINQLCVDARQYGLLPWNAVPGKACGMTLSNVCKTREYQMTYDLYIAAFAGAGITLLALVQFSLHLAVNQVYHRKLRHGEREERRGYDLYGRLQRDRGRTLCSPYPANTSDIS</sequence>
<evidence type="ECO:0000313" key="18">
    <source>
        <dbReference type="Proteomes" id="UP001219934"/>
    </source>
</evidence>
<dbReference type="Pfam" id="PF01275">
    <property type="entry name" value="Myelin_PLP"/>
    <property type="match status" value="1"/>
</dbReference>
<keyword evidence="11 14" id="KW-0472">Membrane</keyword>
<dbReference type="PANTHER" id="PTHR24028">
    <property type="entry name" value="CADHERIN-87A"/>
    <property type="match status" value="1"/>
</dbReference>
<evidence type="ECO:0000256" key="10">
    <source>
        <dbReference type="ARBA" id="ARBA00022989"/>
    </source>
</evidence>
<evidence type="ECO:0000256" key="2">
    <source>
        <dbReference type="ARBA" id="ARBA00004251"/>
    </source>
</evidence>
<gene>
    <name evidence="17" type="ORF">JOQ06_023632</name>
</gene>
<evidence type="ECO:0000256" key="7">
    <source>
        <dbReference type="ARBA" id="ARBA00022737"/>
    </source>
</evidence>
<dbReference type="PRINTS" id="PR00214">
    <property type="entry name" value="MYELINPLP"/>
</dbReference>
<evidence type="ECO:0000256" key="5">
    <source>
        <dbReference type="ARBA" id="ARBA00022692"/>
    </source>
</evidence>
<dbReference type="FunFam" id="2.60.40.60:FF:000020">
    <property type="entry name" value="Dachsous cadherin-related 1b"/>
    <property type="match status" value="2"/>
</dbReference>
<dbReference type="GO" id="GO:0007156">
    <property type="term" value="P:homophilic cell adhesion via plasma membrane adhesion molecules"/>
    <property type="evidence" value="ECO:0007669"/>
    <property type="project" value="InterPro"/>
</dbReference>
<feature type="domain" description="Cadherin" evidence="16">
    <location>
        <begin position="236"/>
        <end position="448"/>
    </location>
</feature>
<dbReference type="GO" id="GO:0009653">
    <property type="term" value="P:anatomical structure morphogenesis"/>
    <property type="evidence" value="ECO:0007669"/>
    <property type="project" value="UniProtKB-ARBA"/>
</dbReference>
<evidence type="ECO:0000256" key="3">
    <source>
        <dbReference type="ARBA" id="ARBA00010595"/>
    </source>
</evidence>
<feature type="domain" description="Cadherin" evidence="16">
    <location>
        <begin position="667"/>
        <end position="773"/>
    </location>
</feature>
<evidence type="ECO:0000256" key="15">
    <source>
        <dbReference type="SAM" id="SignalP"/>
    </source>
</evidence>
<evidence type="ECO:0000256" key="6">
    <source>
        <dbReference type="ARBA" id="ARBA00022729"/>
    </source>
</evidence>
<keyword evidence="8 13" id="KW-0106">Calcium</keyword>
<evidence type="ECO:0000259" key="16">
    <source>
        <dbReference type="PROSITE" id="PS50268"/>
    </source>
</evidence>
<feature type="transmembrane region" description="Helical" evidence="14">
    <location>
        <begin position="1019"/>
        <end position="1043"/>
    </location>
</feature>
<dbReference type="InterPro" id="IPR002126">
    <property type="entry name" value="Cadherin-like_dom"/>
</dbReference>
<evidence type="ECO:0000256" key="4">
    <source>
        <dbReference type="ARBA" id="ARBA00022475"/>
    </source>
</evidence>
<proteinExistence type="inferred from homology"/>
<dbReference type="GO" id="GO:0005509">
    <property type="term" value="F:calcium ion binding"/>
    <property type="evidence" value="ECO:0007669"/>
    <property type="project" value="UniProtKB-UniRule"/>
</dbReference>
<dbReference type="FunFam" id="2.60.40.60:FF:000016">
    <property type="entry name" value="Protocadherin 9"/>
    <property type="match status" value="1"/>
</dbReference>
<keyword evidence="18" id="KW-1185">Reference proteome</keyword>
<protein>
    <recommendedName>
        <fullName evidence="16">Cadherin domain-containing protein</fullName>
    </recommendedName>
</protein>
<feature type="transmembrane region" description="Helical" evidence="14">
    <location>
        <begin position="928"/>
        <end position="952"/>
    </location>
</feature>
<comment type="subcellular location">
    <subcellularLocation>
        <location evidence="2">Cell membrane</location>
        <topology evidence="2">Single-pass type I membrane protein</topology>
    </subcellularLocation>
    <subcellularLocation>
        <location evidence="1">Membrane</location>
        <topology evidence="1">Multi-pass membrane protein</topology>
    </subcellularLocation>
</comment>
<organism evidence="17 18">
    <name type="scientific">Pogonophryne albipinna</name>
    <dbReference type="NCBI Taxonomy" id="1090488"/>
    <lineage>
        <taxon>Eukaryota</taxon>
        <taxon>Metazoa</taxon>
        <taxon>Chordata</taxon>
        <taxon>Craniata</taxon>
        <taxon>Vertebrata</taxon>
        <taxon>Euteleostomi</taxon>
        <taxon>Actinopterygii</taxon>
        <taxon>Neopterygii</taxon>
        <taxon>Teleostei</taxon>
        <taxon>Neoteleostei</taxon>
        <taxon>Acanthomorphata</taxon>
        <taxon>Eupercaria</taxon>
        <taxon>Perciformes</taxon>
        <taxon>Notothenioidei</taxon>
        <taxon>Pogonophryne</taxon>
    </lineage>
</organism>
<evidence type="ECO:0000256" key="12">
    <source>
        <dbReference type="ARBA" id="ARBA00023180"/>
    </source>
</evidence>
<dbReference type="CDD" id="cd11304">
    <property type="entry name" value="Cadherin_repeat"/>
    <property type="match status" value="5"/>
</dbReference>
<dbReference type="InterPro" id="IPR018237">
    <property type="entry name" value="Myelin_PLP_CS"/>
</dbReference>
<dbReference type="SMART" id="SM00112">
    <property type="entry name" value="CA"/>
    <property type="match status" value="6"/>
</dbReference>
<evidence type="ECO:0000256" key="13">
    <source>
        <dbReference type="PROSITE-ProRule" id="PRU00043"/>
    </source>
</evidence>
<feature type="transmembrane region" description="Helical" evidence="14">
    <location>
        <begin position="885"/>
        <end position="907"/>
    </location>
</feature>
<dbReference type="InterPro" id="IPR015919">
    <property type="entry name" value="Cadherin-like_sf"/>
</dbReference>
<evidence type="ECO:0000256" key="1">
    <source>
        <dbReference type="ARBA" id="ARBA00004141"/>
    </source>
</evidence>
<keyword evidence="6 15" id="KW-0732">Signal</keyword>
<dbReference type="Pfam" id="PF00028">
    <property type="entry name" value="Cadherin"/>
    <property type="match status" value="5"/>
</dbReference>
<name>A0AAD6BIY1_9TELE</name>
<dbReference type="FunFam" id="2.60.40.60:FF:000007">
    <property type="entry name" value="Protocadherin alpha 2"/>
    <property type="match status" value="1"/>
</dbReference>
<feature type="domain" description="Cadherin" evidence="16">
    <location>
        <begin position="57"/>
        <end position="127"/>
    </location>
</feature>
<feature type="domain" description="Cadherin" evidence="16">
    <location>
        <begin position="449"/>
        <end position="552"/>
    </location>
</feature>
<evidence type="ECO:0000313" key="17">
    <source>
        <dbReference type="EMBL" id="KAJ4945954.1"/>
    </source>
</evidence>
<dbReference type="AlphaFoldDB" id="A0AAD6BIY1"/>
<dbReference type="PROSITE" id="PS50268">
    <property type="entry name" value="CADHERIN_2"/>
    <property type="match status" value="6"/>
</dbReference>
<keyword evidence="10 14" id="KW-1133">Transmembrane helix</keyword>
<dbReference type="SMART" id="SM00002">
    <property type="entry name" value="PLP"/>
    <property type="match status" value="1"/>
</dbReference>
<evidence type="ECO:0000256" key="8">
    <source>
        <dbReference type="ARBA" id="ARBA00022837"/>
    </source>
</evidence>
<accession>A0AAD6BIY1</accession>
<keyword evidence="5 14" id="KW-0812">Transmembrane</keyword>
<keyword evidence="9" id="KW-0130">Cell adhesion</keyword>
<dbReference type="PRINTS" id="PR00205">
    <property type="entry name" value="CADHERIN"/>
</dbReference>
<keyword evidence="12" id="KW-0325">Glycoprotein</keyword>
<evidence type="ECO:0000256" key="11">
    <source>
        <dbReference type="ARBA" id="ARBA00023136"/>
    </source>
</evidence>
<dbReference type="SUPFAM" id="SSF49313">
    <property type="entry name" value="Cadherin-like"/>
    <property type="match status" value="6"/>
</dbReference>
<dbReference type="EMBL" id="JAPTMU010000003">
    <property type="protein sequence ID" value="KAJ4945954.1"/>
    <property type="molecule type" value="Genomic_DNA"/>
</dbReference>